<feature type="signal peptide" evidence="3">
    <location>
        <begin position="1"/>
        <end position="26"/>
    </location>
</feature>
<dbReference type="SUPFAM" id="SSF53649">
    <property type="entry name" value="Alkaline phosphatase-like"/>
    <property type="match status" value="1"/>
</dbReference>
<dbReference type="PANTHER" id="PTHR43108">
    <property type="entry name" value="N-ACETYLGLUCOSAMINE-6-SULFATASE FAMILY MEMBER"/>
    <property type="match status" value="1"/>
</dbReference>
<dbReference type="Pfam" id="PF00884">
    <property type="entry name" value="Sulfatase"/>
    <property type="match status" value="1"/>
</dbReference>
<dbReference type="InterPro" id="IPR000917">
    <property type="entry name" value="Sulfatase_N"/>
</dbReference>
<dbReference type="InterPro" id="IPR032506">
    <property type="entry name" value="SGSH_C"/>
</dbReference>
<name>A0A8S3ZTK6_9EUPU</name>
<keyword evidence="3" id="KW-0732">Signal</keyword>
<protein>
    <recommendedName>
        <fullName evidence="8">N-sulfoglucosamine sulfohydrolase</fullName>
    </recommendedName>
</protein>
<evidence type="ECO:0008006" key="8">
    <source>
        <dbReference type="Google" id="ProtNLM"/>
    </source>
</evidence>
<dbReference type="Gene3D" id="3.40.720.10">
    <property type="entry name" value="Alkaline Phosphatase, subunit A"/>
    <property type="match status" value="1"/>
</dbReference>
<evidence type="ECO:0000256" key="2">
    <source>
        <dbReference type="ARBA" id="ARBA00008779"/>
    </source>
</evidence>
<evidence type="ECO:0000256" key="1">
    <source>
        <dbReference type="ARBA" id="ARBA00001913"/>
    </source>
</evidence>
<sequence length="521" mass="59291">MNQFHRSRNMWFFICIIIELCSQIQCLTARGASQRNVLLIVGDDAGFESQVYGNNVLKTPALNYLANRSIVFDNAFTSVSSCSPSRSAILSGLPQHQNGMYGLHNTVHNFEFSFRIIGKKHVGPEDVYPFDYEVTEEQVSINKVGRNITFIKERVSDFLNGTAVGQQFFLYVAFHDPHRCGSTNPEFGEFCEKFGNGQPGMGHIPDWTPTQYSPDEVVVPYFVPDTPAARKDLAAQYTTINRMDQGINLVLEELRKAGHLDDTLVIFTSDNGIPFPNGRTNLYTSGMAEPFLLSSPDGRSKWGKRNSDLVSLLDIVPTILDWYSIQYPSYQLEGNLVQLTGQSLLPVVNDDDDKYKSHTKQQLPGVSQSRDAVYASHDLHEITMFYPMRSIRNQNYHLIHNLNFKMPFSIDQDFFVSPTFQDILNRTKEGLPLSWFKTLDQYYYRDEWELFDVLSDPFEVHNVAYDPRYVSVVSDLKKQLKTWQNVTADPWICAPGAVLEFQGKYKGNPQCLSMYNGLDGS</sequence>
<evidence type="ECO:0000259" key="5">
    <source>
        <dbReference type="Pfam" id="PF16347"/>
    </source>
</evidence>
<dbReference type="InterPro" id="IPR017850">
    <property type="entry name" value="Alkaline_phosphatase_core_sf"/>
</dbReference>
<dbReference type="Pfam" id="PF16347">
    <property type="entry name" value="SGSH_C"/>
    <property type="match status" value="1"/>
</dbReference>
<dbReference type="OrthoDB" id="10012954at2759"/>
<proteinExistence type="inferred from homology"/>
<evidence type="ECO:0000259" key="4">
    <source>
        <dbReference type="Pfam" id="PF00884"/>
    </source>
</evidence>
<reference evidence="6" key="1">
    <citation type="submission" date="2021-04" db="EMBL/GenBank/DDBJ databases">
        <authorList>
            <consortium name="Molecular Ecology Group"/>
        </authorList>
    </citation>
    <scope>NUCLEOTIDE SEQUENCE</scope>
</reference>
<gene>
    <name evidence="6" type="ORF">CUNI_LOCUS16916</name>
</gene>
<accession>A0A8S3ZTK6</accession>
<feature type="chain" id="PRO_5035775804" description="N-sulfoglucosamine sulfohydrolase" evidence="3">
    <location>
        <begin position="27"/>
        <end position="521"/>
    </location>
</feature>
<feature type="domain" description="Sulfatase N-terminal" evidence="4">
    <location>
        <begin position="35"/>
        <end position="323"/>
    </location>
</feature>
<organism evidence="6 7">
    <name type="scientific">Candidula unifasciata</name>
    <dbReference type="NCBI Taxonomy" id="100452"/>
    <lineage>
        <taxon>Eukaryota</taxon>
        <taxon>Metazoa</taxon>
        <taxon>Spiralia</taxon>
        <taxon>Lophotrochozoa</taxon>
        <taxon>Mollusca</taxon>
        <taxon>Gastropoda</taxon>
        <taxon>Heterobranchia</taxon>
        <taxon>Euthyneura</taxon>
        <taxon>Panpulmonata</taxon>
        <taxon>Eupulmonata</taxon>
        <taxon>Stylommatophora</taxon>
        <taxon>Helicina</taxon>
        <taxon>Helicoidea</taxon>
        <taxon>Geomitridae</taxon>
        <taxon>Candidula</taxon>
    </lineage>
</organism>
<dbReference type="GO" id="GO:0006027">
    <property type="term" value="P:glycosaminoglycan catabolic process"/>
    <property type="evidence" value="ECO:0007669"/>
    <property type="project" value="TreeGrafter"/>
</dbReference>
<evidence type="ECO:0000313" key="7">
    <source>
        <dbReference type="Proteomes" id="UP000678393"/>
    </source>
</evidence>
<evidence type="ECO:0000313" key="6">
    <source>
        <dbReference type="EMBL" id="CAG5131358.1"/>
    </source>
</evidence>
<comment type="cofactor">
    <cofactor evidence="1">
        <name>Ca(2+)</name>
        <dbReference type="ChEBI" id="CHEBI:29108"/>
    </cofactor>
</comment>
<comment type="caution">
    <text evidence="6">The sequence shown here is derived from an EMBL/GenBank/DDBJ whole genome shotgun (WGS) entry which is preliminary data.</text>
</comment>
<dbReference type="GO" id="GO:0030200">
    <property type="term" value="P:heparan sulfate proteoglycan catabolic process"/>
    <property type="evidence" value="ECO:0007669"/>
    <property type="project" value="TreeGrafter"/>
</dbReference>
<dbReference type="EMBL" id="CAJHNH020004602">
    <property type="protein sequence ID" value="CAG5131358.1"/>
    <property type="molecule type" value="Genomic_DNA"/>
</dbReference>
<dbReference type="AlphaFoldDB" id="A0A8S3ZTK6"/>
<dbReference type="Proteomes" id="UP000678393">
    <property type="component" value="Unassembled WGS sequence"/>
</dbReference>
<feature type="domain" description="N-sulphoglucosamine sulphohydrolase C-terminal" evidence="5">
    <location>
        <begin position="435"/>
        <end position="484"/>
    </location>
</feature>
<dbReference type="CDD" id="cd16027">
    <property type="entry name" value="SGSH"/>
    <property type="match status" value="1"/>
</dbReference>
<evidence type="ECO:0000256" key="3">
    <source>
        <dbReference type="SAM" id="SignalP"/>
    </source>
</evidence>
<dbReference type="GO" id="GO:0016250">
    <property type="term" value="F:N-sulfoglucosamine sulfohydrolase activity"/>
    <property type="evidence" value="ECO:0007669"/>
    <property type="project" value="TreeGrafter"/>
</dbReference>
<comment type="similarity">
    <text evidence="2">Belongs to the sulfatase family.</text>
</comment>
<keyword evidence="7" id="KW-1185">Reference proteome</keyword>
<dbReference type="PANTHER" id="PTHR43108:SF6">
    <property type="entry name" value="N-SULPHOGLUCOSAMINE SULPHOHYDROLASE"/>
    <property type="match status" value="1"/>
</dbReference>